<accession>A0A0B7FGE7</accession>
<dbReference type="EMBL" id="LN679123">
    <property type="protein sequence ID" value="CEL56700.1"/>
    <property type="molecule type" value="Genomic_DNA"/>
</dbReference>
<keyword evidence="2" id="KW-1185">Reference proteome</keyword>
<organism evidence="1 2">
    <name type="scientific">Thanatephorus cucumeris (strain AG1-IB / isolate 7/3/14)</name>
    <name type="common">Lettuce bottom rot fungus</name>
    <name type="synonym">Rhizoctonia solani</name>
    <dbReference type="NCBI Taxonomy" id="1108050"/>
    <lineage>
        <taxon>Eukaryota</taxon>
        <taxon>Fungi</taxon>
        <taxon>Dikarya</taxon>
        <taxon>Basidiomycota</taxon>
        <taxon>Agaricomycotina</taxon>
        <taxon>Agaricomycetes</taxon>
        <taxon>Cantharellales</taxon>
        <taxon>Ceratobasidiaceae</taxon>
        <taxon>Rhizoctonia</taxon>
        <taxon>Rhizoctonia solani AG-1</taxon>
    </lineage>
</organism>
<protein>
    <submittedName>
        <fullName evidence="1">Uncharacterized protein</fullName>
    </submittedName>
</protein>
<sequence length="78" mass="8647">MTNEAGGDNGFWVVDPFDGLNSEIWDSDVLNNSPNIQGRELWDKTLQHGIFGIAFPAEENAAGRVLGCPYLMMEVDLF</sequence>
<gene>
    <name evidence="1" type="ORF">RSOLAG1IB_08026</name>
</gene>
<proteinExistence type="predicted"/>
<evidence type="ECO:0000313" key="2">
    <source>
        <dbReference type="Proteomes" id="UP000059188"/>
    </source>
</evidence>
<reference evidence="1 2" key="1">
    <citation type="submission" date="2014-11" db="EMBL/GenBank/DDBJ databases">
        <authorList>
            <person name="Wibberg Daniel"/>
        </authorList>
    </citation>
    <scope>NUCLEOTIDE SEQUENCE [LARGE SCALE GENOMIC DNA]</scope>
    <source>
        <strain evidence="1">Rhizoctonia solani AG1-IB 7/3/14</strain>
    </source>
</reference>
<name>A0A0B7FGE7_THACB</name>
<dbReference type="Proteomes" id="UP000059188">
    <property type="component" value="Unassembled WGS sequence"/>
</dbReference>
<evidence type="ECO:0000313" key="1">
    <source>
        <dbReference type="EMBL" id="CEL56700.1"/>
    </source>
</evidence>
<dbReference type="AlphaFoldDB" id="A0A0B7FGE7"/>